<dbReference type="InterPro" id="IPR001214">
    <property type="entry name" value="SET_dom"/>
</dbReference>
<keyword evidence="3" id="KW-1185">Reference proteome</keyword>
<dbReference type="GO" id="GO:0032259">
    <property type="term" value="P:methylation"/>
    <property type="evidence" value="ECO:0007669"/>
    <property type="project" value="UniProtKB-KW"/>
</dbReference>
<evidence type="ECO:0000313" key="3">
    <source>
        <dbReference type="Proteomes" id="UP000309389"/>
    </source>
</evidence>
<feature type="domain" description="SET" evidence="1">
    <location>
        <begin position="4"/>
        <end position="114"/>
    </location>
</feature>
<dbReference type="EMBL" id="SSHH01000004">
    <property type="protein sequence ID" value="TIX49211.1"/>
    <property type="molecule type" value="Genomic_DNA"/>
</dbReference>
<protein>
    <submittedName>
        <fullName evidence="2">SET domain-containing protein-lysine N-methyltransferase</fullName>
    </submittedName>
</protein>
<dbReference type="InterPro" id="IPR046341">
    <property type="entry name" value="SET_dom_sf"/>
</dbReference>
<evidence type="ECO:0000313" key="2">
    <source>
        <dbReference type="EMBL" id="TIX49211.1"/>
    </source>
</evidence>
<dbReference type="RefSeq" id="WP_136694786.1">
    <property type="nucleotide sequence ID" value="NZ_SSHH01000004.1"/>
</dbReference>
<dbReference type="CDD" id="cd08161">
    <property type="entry name" value="SET"/>
    <property type="match status" value="1"/>
</dbReference>
<dbReference type="SUPFAM" id="SSF82199">
    <property type="entry name" value="SET domain"/>
    <property type="match status" value="1"/>
</dbReference>
<dbReference type="OrthoDB" id="9804945at2"/>
<name>A0A4T3EYP8_9SPHN</name>
<organism evidence="2 3">
    <name type="scientific">Alteraurantiacibacter aquimixticola</name>
    <dbReference type="NCBI Taxonomy" id="2489173"/>
    <lineage>
        <taxon>Bacteria</taxon>
        <taxon>Pseudomonadati</taxon>
        <taxon>Pseudomonadota</taxon>
        <taxon>Alphaproteobacteria</taxon>
        <taxon>Sphingomonadales</taxon>
        <taxon>Erythrobacteraceae</taxon>
        <taxon>Alteraurantiacibacter</taxon>
    </lineage>
</organism>
<dbReference type="GO" id="GO:0008168">
    <property type="term" value="F:methyltransferase activity"/>
    <property type="evidence" value="ECO:0007669"/>
    <property type="project" value="UniProtKB-KW"/>
</dbReference>
<dbReference type="PROSITE" id="PS50280">
    <property type="entry name" value="SET"/>
    <property type="match status" value="1"/>
</dbReference>
<dbReference type="Pfam" id="PF00856">
    <property type="entry name" value="SET"/>
    <property type="match status" value="1"/>
</dbReference>
<keyword evidence="2" id="KW-0489">Methyltransferase</keyword>
<keyword evidence="2" id="KW-0808">Transferase</keyword>
<gene>
    <name evidence="2" type="ORF">E5222_15985</name>
</gene>
<reference evidence="2 3" key="1">
    <citation type="submission" date="2019-04" db="EMBL/GenBank/DDBJ databases">
        <title>Altererythrobacter aquimixticola sp. nov., isolated from sediment of junction between the ocean and a freshwater spring.</title>
        <authorList>
            <person name="Yoon J.-H."/>
        </authorList>
    </citation>
    <scope>NUCLEOTIDE SEQUENCE [LARGE SCALE GENOMIC DNA]</scope>
    <source>
        <strain evidence="2 3">SSKS-13</strain>
    </source>
</reference>
<dbReference type="Gene3D" id="2.170.270.10">
    <property type="entry name" value="SET domain"/>
    <property type="match status" value="1"/>
</dbReference>
<dbReference type="AlphaFoldDB" id="A0A4T3EYP8"/>
<sequence>MMIVPTYVGPSEIEGVGIFAAAPIARGTAIWTLSDDYDLLLSEEQVARMDALQRDFVDRYGYPHTTKPGLVVVEFDNGRFMNHSDKPNGDFSSPAIGVALRDIAAHEELTCDYAQLDPIYTMQPGRSFIAATRGNGEVPAGLSPE</sequence>
<evidence type="ECO:0000259" key="1">
    <source>
        <dbReference type="PROSITE" id="PS50280"/>
    </source>
</evidence>
<comment type="caution">
    <text evidence="2">The sequence shown here is derived from an EMBL/GenBank/DDBJ whole genome shotgun (WGS) entry which is preliminary data.</text>
</comment>
<accession>A0A4T3EYP8</accession>
<proteinExistence type="predicted"/>
<dbReference type="Proteomes" id="UP000309389">
    <property type="component" value="Unassembled WGS sequence"/>
</dbReference>